<proteinExistence type="inferred from homology"/>
<dbReference type="FunFam" id="3.10.110.10:FF:000011">
    <property type="entry name" value="Ubiquitin-conjugating enzyme E2 L3"/>
    <property type="match status" value="1"/>
</dbReference>
<dbReference type="GO" id="GO:0005524">
    <property type="term" value="F:ATP binding"/>
    <property type="evidence" value="ECO:0007669"/>
    <property type="project" value="UniProtKB-UniRule"/>
</dbReference>
<dbReference type="InterPro" id="IPR000608">
    <property type="entry name" value="UBC"/>
</dbReference>
<comment type="similarity">
    <text evidence="7">Belongs to the ubiquitin-conjugating enzyme family.</text>
</comment>
<dbReference type="GO" id="GO:0061631">
    <property type="term" value="F:ubiquitin conjugating enzyme activity"/>
    <property type="evidence" value="ECO:0007669"/>
    <property type="project" value="UniProtKB-EC"/>
</dbReference>
<evidence type="ECO:0000256" key="3">
    <source>
        <dbReference type="ARBA" id="ARBA00022679"/>
    </source>
</evidence>
<dbReference type="SMART" id="SM00212">
    <property type="entry name" value="UBCc"/>
    <property type="match status" value="1"/>
</dbReference>
<dbReference type="InterPro" id="IPR016135">
    <property type="entry name" value="UBQ-conjugating_enzyme/RWD"/>
</dbReference>
<organism evidence="9">
    <name type="scientific">Triatoma infestans</name>
    <name type="common">Assassin bug</name>
    <dbReference type="NCBI Taxonomy" id="30076"/>
    <lineage>
        <taxon>Eukaryota</taxon>
        <taxon>Metazoa</taxon>
        <taxon>Ecdysozoa</taxon>
        <taxon>Arthropoda</taxon>
        <taxon>Hexapoda</taxon>
        <taxon>Insecta</taxon>
        <taxon>Pterygota</taxon>
        <taxon>Neoptera</taxon>
        <taxon>Paraneoptera</taxon>
        <taxon>Hemiptera</taxon>
        <taxon>Heteroptera</taxon>
        <taxon>Panheteroptera</taxon>
        <taxon>Cimicomorpha</taxon>
        <taxon>Reduviidae</taxon>
        <taxon>Triatominae</taxon>
        <taxon>Triatoma</taxon>
    </lineage>
</organism>
<evidence type="ECO:0000256" key="2">
    <source>
        <dbReference type="ARBA" id="ARBA00012486"/>
    </source>
</evidence>
<keyword evidence="7" id="KW-0067">ATP-binding</keyword>
<feature type="domain" description="UBC core" evidence="8">
    <location>
        <begin position="2"/>
        <end position="149"/>
    </location>
</feature>
<comment type="catalytic activity">
    <reaction evidence="1">
        <text>S-ubiquitinyl-[E1 ubiquitin-activating enzyme]-L-cysteine + [E2 ubiquitin-conjugating enzyme]-L-cysteine = [E1 ubiquitin-activating enzyme]-L-cysteine + S-ubiquitinyl-[E2 ubiquitin-conjugating enzyme]-L-cysteine.</text>
        <dbReference type="EC" id="2.3.2.23"/>
    </reaction>
</comment>
<dbReference type="SUPFAM" id="SSF54495">
    <property type="entry name" value="UBC-like"/>
    <property type="match status" value="1"/>
</dbReference>
<keyword evidence="3" id="KW-0808">Transferase</keyword>
<dbReference type="InterPro" id="IPR023313">
    <property type="entry name" value="UBQ-conjugating_AS"/>
</dbReference>
<dbReference type="Pfam" id="PF00179">
    <property type="entry name" value="UQ_con"/>
    <property type="match status" value="1"/>
</dbReference>
<dbReference type="PROSITE" id="PS00183">
    <property type="entry name" value="UBC_1"/>
    <property type="match status" value="1"/>
</dbReference>
<evidence type="ECO:0000313" key="9">
    <source>
        <dbReference type="EMBL" id="JAR99315.1"/>
    </source>
</evidence>
<protein>
    <recommendedName>
        <fullName evidence="5">Ubiquitin-conjugating enzyme E2-18 kDa</fullName>
        <ecNumber evidence="2">2.3.2.23</ecNumber>
    </recommendedName>
</protein>
<reference evidence="9" key="1">
    <citation type="submission" date="2016-04" db="EMBL/GenBank/DDBJ databases">
        <authorList>
            <person name="Calderon-Fernandez G.M.Sr."/>
        </authorList>
    </citation>
    <scope>NUCLEOTIDE SEQUENCE</scope>
    <source>
        <strain evidence="9">Int1</strain>
        <tissue evidence="9">Integument</tissue>
    </source>
</reference>
<keyword evidence="4 7" id="KW-0833">Ubl conjugation pathway</keyword>
<evidence type="ECO:0000256" key="5">
    <source>
        <dbReference type="ARBA" id="ARBA00067751"/>
    </source>
</evidence>
<accession>A0A161MF60</accession>
<feature type="active site" description="Glycyl thioester intermediate" evidence="6">
    <location>
        <position position="86"/>
    </location>
</feature>
<evidence type="ECO:0000256" key="1">
    <source>
        <dbReference type="ARBA" id="ARBA00000485"/>
    </source>
</evidence>
<reference evidence="9" key="2">
    <citation type="journal article" date="2017" name="J. Med. Entomol.">
        <title>Transcriptome Analysis of the Triatoma infestans (Hemiptera: Reduviidae) Integument.</title>
        <authorList>
            <person name="Calderon-Fernandez G.M."/>
            <person name="Moriconi D.E."/>
            <person name="Dulbecco A.B."/>
            <person name="Juarez M.P."/>
        </authorList>
    </citation>
    <scope>NUCLEOTIDE SEQUENCE</scope>
    <source>
        <strain evidence="9">Int1</strain>
        <tissue evidence="9">Integument</tissue>
    </source>
</reference>
<dbReference type="PROSITE" id="PS50127">
    <property type="entry name" value="UBC_2"/>
    <property type="match status" value="1"/>
</dbReference>
<evidence type="ECO:0000259" key="8">
    <source>
        <dbReference type="PROSITE" id="PS50127"/>
    </source>
</evidence>
<dbReference type="AlphaFoldDB" id="A0A161MF60"/>
<dbReference type="EMBL" id="GEMB01003941">
    <property type="protein sequence ID" value="JAR99315.1"/>
    <property type="molecule type" value="Transcribed_RNA"/>
</dbReference>
<evidence type="ECO:0000256" key="4">
    <source>
        <dbReference type="ARBA" id="ARBA00022786"/>
    </source>
</evidence>
<evidence type="ECO:0000256" key="7">
    <source>
        <dbReference type="RuleBase" id="RU362109"/>
    </source>
</evidence>
<dbReference type="PANTHER" id="PTHR24067">
    <property type="entry name" value="UBIQUITIN-CONJUGATING ENZYME E2"/>
    <property type="match status" value="1"/>
</dbReference>
<evidence type="ECO:0000256" key="6">
    <source>
        <dbReference type="PROSITE-ProRule" id="PRU10133"/>
    </source>
</evidence>
<keyword evidence="9" id="KW-0378">Hydrolase</keyword>
<dbReference type="CDD" id="cd23801">
    <property type="entry name" value="UBCc_UBE2L3"/>
    <property type="match status" value="1"/>
</dbReference>
<dbReference type="InterPro" id="IPR050113">
    <property type="entry name" value="Ub_conjugating_enzyme"/>
</dbReference>
<dbReference type="Gene3D" id="3.10.110.10">
    <property type="entry name" value="Ubiquitin Conjugating Enzyme"/>
    <property type="match status" value="1"/>
</dbReference>
<dbReference type="EC" id="2.3.2.23" evidence="2"/>
<keyword evidence="7" id="KW-0547">Nucleotide-binding</keyword>
<dbReference type="GO" id="GO:0016787">
    <property type="term" value="F:hydrolase activity"/>
    <property type="evidence" value="ECO:0007669"/>
    <property type="project" value="UniProtKB-KW"/>
</dbReference>
<sequence>MAGTRRLQKELSELQQSGMKSFRNIQVNEENILSWQGLILPDDPPYNKGAFRIGINFPTEYPFRPPKIVFQTKIYHPNIDENGQVCLPIIRAENWKPATKIDQVIKALVALINNPEPEHPLRSDVAEEYVRDRKKFLKNADEFMKKFAEKRPSD</sequence>
<name>A0A161MF60_TRIIF</name>